<evidence type="ECO:0000256" key="5">
    <source>
        <dbReference type="PIRSR" id="PIRSR006278-2"/>
    </source>
</evidence>
<dbReference type="InterPro" id="IPR027278">
    <property type="entry name" value="ACCD_DCysDesulf"/>
</dbReference>
<dbReference type="PANTHER" id="PTHR43780:SF2">
    <property type="entry name" value="1-AMINOCYCLOPROPANE-1-CARBOXYLATE DEAMINASE-RELATED"/>
    <property type="match status" value="1"/>
</dbReference>
<accession>A0A2S7UB72</accession>
<dbReference type="Pfam" id="PF00291">
    <property type="entry name" value="PALP"/>
    <property type="match status" value="1"/>
</dbReference>
<dbReference type="EMBL" id="MTPW01000001">
    <property type="protein sequence ID" value="PQJ32129.1"/>
    <property type="molecule type" value="Genomic_DNA"/>
</dbReference>
<feature type="modified residue" description="N6-(pyridoxal phosphate)lysine" evidence="5">
    <location>
        <position position="40"/>
    </location>
</feature>
<comment type="cofactor">
    <cofactor evidence="1">
        <name>pyridoxal 5'-phosphate</name>
        <dbReference type="ChEBI" id="CHEBI:597326"/>
    </cofactor>
</comment>
<dbReference type="PANTHER" id="PTHR43780">
    <property type="entry name" value="1-AMINOCYCLOPROPANE-1-CARBOXYLATE DEAMINASE-RELATED"/>
    <property type="match status" value="1"/>
</dbReference>
<evidence type="ECO:0000313" key="7">
    <source>
        <dbReference type="EMBL" id="PQJ32129.1"/>
    </source>
</evidence>
<keyword evidence="8" id="KW-1185">Reference proteome</keyword>
<evidence type="ECO:0000256" key="4">
    <source>
        <dbReference type="PIRSR" id="PIRSR006278-1"/>
    </source>
</evidence>
<dbReference type="GO" id="GO:0019148">
    <property type="term" value="F:D-cysteine desulfhydrase activity"/>
    <property type="evidence" value="ECO:0007669"/>
    <property type="project" value="TreeGrafter"/>
</dbReference>
<dbReference type="InterPro" id="IPR001926">
    <property type="entry name" value="TrpB-like_PALP"/>
</dbReference>
<feature type="active site" description="Nucleophile" evidence="4">
    <location>
        <position position="67"/>
    </location>
</feature>
<comment type="similarity">
    <text evidence="2">Belongs to the ACC deaminase/D-cysteine desulfhydrase family.</text>
</comment>
<evidence type="ECO:0000259" key="6">
    <source>
        <dbReference type="Pfam" id="PF00291"/>
    </source>
</evidence>
<dbReference type="AlphaFoldDB" id="A0A2S7UB72"/>
<protein>
    <submittedName>
        <fullName evidence="7">1-aminocyclopropane-1-carboxylate deaminase</fullName>
    </submittedName>
</protein>
<comment type="caution">
    <text evidence="7">The sequence shown here is derived from an EMBL/GenBank/DDBJ whole genome shotgun (WGS) entry which is preliminary data.</text>
</comment>
<evidence type="ECO:0000256" key="3">
    <source>
        <dbReference type="ARBA" id="ARBA00022898"/>
    </source>
</evidence>
<dbReference type="InterPro" id="IPR036052">
    <property type="entry name" value="TrpB-like_PALP_sf"/>
</dbReference>
<dbReference type="SUPFAM" id="SSF53686">
    <property type="entry name" value="Tryptophan synthase beta subunit-like PLP-dependent enzymes"/>
    <property type="match status" value="1"/>
</dbReference>
<evidence type="ECO:0000256" key="1">
    <source>
        <dbReference type="ARBA" id="ARBA00001933"/>
    </source>
</evidence>
<evidence type="ECO:0000313" key="8">
    <source>
        <dbReference type="Proteomes" id="UP000239747"/>
    </source>
</evidence>
<name>A0A2S7UB72_9FLAO</name>
<feature type="domain" description="Tryptophan synthase beta chain-like PALP" evidence="6">
    <location>
        <begin position="26"/>
        <end position="194"/>
    </location>
</feature>
<dbReference type="OrthoDB" id="9801249at2"/>
<gene>
    <name evidence="7" type="ORF">BST92_09430</name>
</gene>
<reference evidence="7 8" key="1">
    <citation type="submission" date="2017-01" db="EMBL/GenBank/DDBJ databases">
        <title>Trade-off between light-utilization and light-protection in marine flavobacteria.</title>
        <authorList>
            <person name="Kumagai Y."/>
            <person name="Yoshizawa S."/>
            <person name="Kogure K."/>
            <person name="Iwasaki W."/>
        </authorList>
    </citation>
    <scope>NUCLEOTIDE SEQUENCE [LARGE SCALE GENOMIC DNA]</scope>
    <source>
        <strain evidence="7 8">KCTC 32109</strain>
    </source>
</reference>
<dbReference type="RefSeq" id="WP_105071224.1">
    <property type="nucleotide sequence ID" value="NZ_MTPW01000001.1"/>
</dbReference>
<evidence type="ECO:0000256" key="2">
    <source>
        <dbReference type="ARBA" id="ARBA00008639"/>
    </source>
</evidence>
<dbReference type="PIRSF" id="PIRSF006278">
    <property type="entry name" value="ACCD_DCysDesulf"/>
    <property type="match status" value="1"/>
</dbReference>
<dbReference type="Gene3D" id="3.40.50.1100">
    <property type="match status" value="2"/>
</dbReference>
<sequence>MKIFDVKNAVNQRYREFNNGAIVVDIKREDLLNTHVSGNKLRKLKYNLLQAQQKGINTVLTYGGAFSNHIAATAAAGNICGFKTIGVIRGEELGRDLEKTLNSNKTLQTAHQLGMQFKFISRSDYRVKYEKEFQQRLKAEFIEFYNIPEGGTNQLAVKGCEEILTSVDKTTYDYICLAAGTGGTAAGIINSVESHQRVLVFSALKGDFMFDEIAKYTDRENFMVFNEDRFGGYAKSSDGLIKFMNGRFRESVTEQNPKGIPLEPIYTGKMMYRLEHLIKSGVISGETRILAIHTGGLQSVAGYNDMLEKKGKITLDYINEI</sequence>
<proteinExistence type="inferred from homology"/>
<dbReference type="Proteomes" id="UP000239747">
    <property type="component" value="Unassembled WGS sequence"/>
</dbReference>
<organism evidence="7 8">
    <name type="scientific">Nonlabens arenilitoris</name>
    <dbReference type="NCBI Taxonomy" id="1217969"/>
    <lineage>
        <taxon>Bacteria</taxon>
        <taxon>Pseudomonadati</taxon>
        <taxon>Bacteroidota</taxon>
        <taxon>Flavobacteriia</taxon>
        <taxon>Flavobacteriales</taxon>
        <taxon>Flavobacteriaceae</taxon>
        <taxon>Nonlabens</taxon>
    </lineage>
</organism>
<keyword evidence="3 5" id="KW-0663">Pyridoxal phosphate</keyword>